<feature type="domain" description="DUF6589" evidence="1">
    <location>
        <begin position="212"/>
        <end position="320"/>
    </location>
</feature>
<dbReference type="EMBL" id="MU825873">
    <property type="protein sequence ID" value="KAJ7387577.1"/>
    <property type="molecule type" value="Genomic_DNA"/>
</dbReference>
<dbReference type="OrthoDB" id="10375826at2759"/>
<gene>
    <name evidence="2" type="ORF">OS493_000911</name>
</gene>
<name>A0A9W9ZTG0_9CNID</name>
<evidence type="ECO:0000313" key="2">
    <source>
        <dbReference type="EMBL" id="KAJ7387577.1"/>
    </source>
</evidence>
<evidence type="ECO:0000313" key="3">
    <source>
        <dbReference type="Proteomes" id="UP001163046"/>
    </source>
</evidence>
<proteinExistence type="predicted"/>
<sequence>MKVHVRIQEAEVNVKDGIGQTALTLALHKSHDVTASFLIEVGSFLQEEYFNSTVCPLDIAKVKHNIPMEELIKNVYGCHTPGAGDFHNRGYINESVARIAGQSGFWHVVEKVMKRPTVNPTSFKLKFKDNNYNNNEEALYDYEDGLSIAMLKVFQESEFFPSEAELKQCYKENGCHNQILITKYYEWLQDIVTSNEQVNYQVNIADDLIPISRWYKESIKNGNGEATEGVWMHCPALYVQVGKTNYRDESLSHLTNVLAKWPLAYRKMYQRNRTVNLDGKQGKQLAGDEWVEDHLVCPVKKYAKAQTSFSVLEMMSCSSNLLEMNRKMYKSRQAFDIPRTREHRKPSSLYDQFKVAQFAAKEQWFEKKQGSTVQKYLWGDKVVKEGEGVSTRYLNAVSKGRAKIQLEFRSFLHRKFPNEMI</sequence>
<reference evidence="2" key="1">
    <citation type="submission" date="2023-01" db="EMBL/GenBank/DDBJ databases">
        <title>Genome assembly of the deep-sea coral Lophelia pertusa.</title>
        <authorList>
            <person name="Herrera S."/>
            <person name="Cordes E."/>
        </authorList>
    </citation>
    <scope>NUCLEOTIDE SEQUENCE</scope>
    <source>
        <strain evidence="2">USNM1676648</strain>
        <tissue evidence="2">Polyp</tissue>
    </source>
</reference>
<organism evidence="2 3">
    <name type="scientific">Desmophyllum pertusum</name>
    <dbReference type="NCBI Taxonomy" id="174260"/>
    <lineage>
        <taxon>Eukaryota</taxon>
        <taxon>Metazoa</taxon>
        <taxon>Cnidaria</taxon>
        <taxon>Anthozoa</taxon>
        <taxon>Hexacorallia</taxon>
        <taxon>Scleractinia</taxon>
        <taxon>Caryophylliina</taxon>
        <taxon>Caryophylliidae</taxon>
        <taxon>Desmophyllum</taxon>
    </lineage>
</organism>
<dbReference type="InterPro" id="IPR046496">
    <property type="entry name" value="DUF6589"/>
</dbReference>
<dbReference type="Pfam" id="PF20231">
    <property type="entry name" value="DUF6589"/>
    <property type="match status" value="1"/>
</dbReference>
<keyword evidence="3" id="KW-1185">Reference proteome</keyword>
<evidence type="ECO:0000259" key="1">
    <source>
        <dbReference type="Pfam" id="PF20231"/>
    </source>
</evidence>
<dbReference type="AlphaFoldDB" id="A0A9W9ZTG0"/>
<dbReference type="SUPFAM" id="SSF48403">
    <property type="entry name" value="Ankyrin repeat"/>
    <property type="match status" value="1"/>
</dbReference>
<accession>A0A9W9ZTG0</accession>
<dbReference type="Proteomes" id="UP001163046">
    <property type="component" value="Unassembled WGS sequence"/>
</dbReference>
<dbReference type="InterPro" id="IPR036770">
    <property type="entry name" value="Ankyrin_rpt-contain_sf"/>
</dbReference>
<protein>
    <recommendedName>
        <fullName evidence="1">DUF6589 domain-containing protein</fullName>
    </recommendedName>
</protein>
<comment type="caution">
    <text evidence="2">The sequence shown here is derived from an EMBL/GenBank/DDBJ whole genome shotgun (WGS) entry which is preliminary data.</text>
</comment>